<dbReference type="GO" id="GO:0004930">
    <property type="term" value="F:G protein-coupled receptor activity"/>
    <property type="evidence" value="ECO:0007669"/>
    <property type="project" value="UniProtKB-KW"/>
</dbReference>
<proteinExistence type="predicted"/>
<keyword evidence="6" id="KW-0297">G-protein coupled receptor</keyword>
<dbReference type="InterPro" id="IPR017452">
    <property type="entry name" value="GPCR_Rhodpsn_7TM"/>
</dbReference>
<feature type="non-terminal residue" evidence="11">
    <location>
        <position position="1"/>
    </location>
</feature>
<evidence type="ECO:0000256" key="7">
    <source>
        <dbReference type="ARBA" id="ARBA00023136"/>
    </source>
</evidence>
<keyword evidence="4" id="KW-0552">Olfaction</keyword>
<evidence type="ECO:0000256" key="1">
    <source>
        <dbReference type="ARBA" id="ARBA00004651"/>
    </source>
</evidence>
<keyword evidence="8" id="KW-0675">Receptor</keyword>
<feature type="domain" description="G-protein coupled receptors family 1 profile" evidence="10">
    <location>
        <begin position="38"/>
        <end position="157"/>
    </location>
</feature>
<accession>A0A7K6NK75</accession>
<evidence type="ECO:0000256" key="8">
    <source>
        <dbReference type="ARBA" id="ARBA00023170"/>
    </source>
</evidence>
<keyword evidence="12" id="KW-1185">Reference proteome</keyword>
<dbReference type="SUPFAM" id="SSF81321">
    <property type="entry name" value="Family A G protein-coupled receptor-like"/>
    <property type="match status" value="1"/>
</dbReference>
<feature type="transmembrane region" description="Helical" evidence="9">
    <location>
        <begin position="23"/>
        <end position="47"/>
    </location>
</feature>
<dbReference type="Pfam" id="PF00001">
    <property type="entry name" value="7tm_1"/>
    <property type="match status" value="1"/>
</dbReference>
<dbReference type="GO" id="GO:0007608">
    <property type="term" value="P:sensory perception of smell"/>
    <property type="evidence" value="ECO:0007669"/>
    <property type="project" value="UniProtKB-KW"/>
</dbReference>
<keyword evidence="2" id="KW-1003">Cell membrane</keyword>
<keyword evidence="7 9" id="KW-0472">Membrane</keyword>
<dbReference type="Gene3D" id="1.20.1070.10">
    <property type="entry name" value="Rhodopsin 7-helix transmembrane proteins"/>
    <property type="match status" value="1"/>
</dbReference>
<dbReference type="PANTHER" id="PTHR26452">
    <property type="entry name" value="OLFACTORY RECEPTOR"/>
    <property type="match status" value="1"/>
</dbReference>
<dbReference type="AlphaFoldDB" id="A0A7K6NK75"/>
<evidence type="ECO:0000256" key="5">
    <source>
        <dbReference type="ARBA" id="ARBA00022989"/>
    </source>
</evidence>
<dbReference type="InterPro" id="IPR000276">
    <property type="entry name" value="GPCR_Rhodpsn"/>
</dbReference>
<dbReference type="GO" id="GO:0005886">
    <property type="term" value="C:plasma membrane"/>
    <property type="evidence" value="ECO:0007669"/>
    <property type="project" value="UniProtKB-SubCell"/>
</dbReference>
<evidence type="ECO:0000313" key="12">
    <source>
        <dbReference type="Proteomes" id="UP000565207"/>
    </source>
</evidence>
<feature type="transmembrane region" description="Helical" evidence="9">
    <location>
        <begin position="89"/>
        <end position="112"/>
    </location>
</feature>
<protein>
    <submittedName>
        <fullName evidence="11">O14J1 protein</fullName>
    </submittedName>
</protein>
<organism evidence="11 12">
    <name type="scientific">Pedionomus torquatus</name>
    <name type="common">Plains-wanderer</name>
    <dbReference type="NCBI Taxonomy" id="227192"/>
    <lineage>
        <taxon>Eukaryota</taxon>
        <taxon>Metazoa</taxon>
        <taxon>Chordata</taxon>
        <taxon>Craniata</taxon>
        <taxon>Vertebrata</taxon>
        <taxon>Euteleostomi</taxon>
        <taxon>Archelosauria</taxon>
        <taxon>Archosauria</taxon>
        <taxon>Dinosauria</taxon>
        <taxon>Saurischia</taxon>
        <taxon>Theropoda</taxon>
        <taxon>Coelurosauria</taxon>
        <taxon>Aves</taxon>
        <taxon>Neognathae</taxon>
        <taxon>Neoaves</taxon>
        <taxon>Charadriiformes</taxon>
        <taxon>Pedionomidae</taxon>
        <taxon>Pedionomus</taxon>
    </lineage>
</organism>
<dbReference type="EMBL" id="VZRU01012234">
    <property type="protein sequence ID" value="NWW49661.1"/>
    <property type="molecule type" value="Genomic_DNA"/>
</dbReference>
<reference evidence="11 12" key="1">
    <citation type="submission" date="2019-09" db="EMBL/GenBank/DDBJ databases">
        <title>Bird 10,000 Genomes (B10K) Project - Family phase.</title>
        <authorList>
            <person name="Zhang G."/>
        </authorList>
    </citation>
    <scope>NUCLEOTIDE SEQUENCE [LARGE SCALE GENOMIC DNA]</scope>
    <source>
        <strain evidence="11">B10K-DU-029-80</strain>
        <tissue evidence="11">Muscle</tissue>
    </source>
</reference>
<dbReference type="InterPro" id="IPR050516">
    <property type="entry name" value="Olfactory_GPCR"/>
</dbReference>
<evidence type="ECO:0000259" key="10">
    <source>
        <dbReference type="PROSITE" id="PS50262"/>
    </source>
</evidence>
<evidence type="ECO:0000256" key="9">
    <source>
        <dbReference type="SAM" id="Phobius"/>
    </source>
</evidence>
<evidence type="ECO:0000256" key="6">
    <source>
        <dbReference type="ARBA" id="ARBA00023040"/>
    </source>
</evidence>
<keyword evidence="4" id="KW-0716">Sensory transduction</keyword>
<keyword evidence="6" id="KW-0807">Transducer</keyword>
<gene>
    <name evidence="11" type="primary">Or14j1_5</name>
    <name evidence="11" type="ORF">PEDTOR_R09861</name>
</gene>
<comment type="caution">
    <text evidence="11">The sequence shown here is derived from an EMBL/GenBank/DDBJ whole genome shotgun (WGS) entry which is preliminary data.</text>
</comment>
<dbReference type="PROSITE" id="PS50262">
    <property type="entry name" value="G_PROTEIN_RECEP_F1_2"/>
    <property type="match status" value="1"/>
</dbReference>
<comment type="subcellular location">
    <subcellularLocation>
        <location evidence="1">Cell membrane</location>
        <topology evidence="1">Multi-pass membrane protein</topology>
    </subcellularLocation>
</comment>
<evidence type="ECO:0000256" key="2">
    <source>
        <dbReference type="ARBA" id="ARBA00022475"/>
    </source>
</evidence>
<evidence type="ECO:0000256" key="3">
    <source>
        <dbReference type="ARBA" id="ARBA00022692"/>
    </source>
</evidence>
<evidence type="ECO:0000256" key="4">
    <source>
        <dbReference type="ARBA" id="ARBA00022725"/>
    </source>
</evidence>
<dbReference type="Proteomes" id="UP000565207">
    <property type="component" value="Unassembled WGS sequence"/>
</dbReference>
<keyword evidence="5 9" id="KW-1133">Transmembrane helix</keyword>
<feature type="non-terminal residue" evidence="11">
    <location>
        <position position="157"/>
    </location>
</feature>
<evidence type="ECO:0000313" key="11">
    <source>
        <dbReference type="EMBL" id="NWW49661.1"/>
    </source>
</evidence>
<sequence length="157" mass="17491">SNSSFIPVFLLPMFTDTRELQLLHFWLFLGIYLAALLGNGLIITAIACDHGLHIPVYFSLLNLSLLDQGSISTTVPKSMANSLWDIRDISYWGCATQAFLFILLMSSEYYLLTIMSYDCYVAICKPLHYGTLLGSRACAHMAAAAWSRAFLTALLHT</sequence>
<name>A0A7K6NK75_PEDTO</name>
<keyword evidence="3 9" id="KW-0812">Transmembrane</keyword>